<keyword evidence="12" id="KW-1185">Reference proteome</keyword>
<feature type="active site" evidence="6">
    <location>
        <position position="200"/>
    </location>
</feature>
<feature type="transmembrane region" description="Helical" evidence="8">
    <location>
        <begin position="38"/>
        <end position="57"/>
    </location>
</feature>
<keyword evidence="2 6" id="KW-0812">Transmembrane</keyword>
<evidence type="ECO:0000259" key="10">
    <source>
        <dbReference type="Pfam" id="PF19327"/>
    </source>
</evidence>
<dbReference type="HAMAP" id="MF_03231">
    <property type="entry name" value="SCS3"/>
    <property type="match status" value="1"/>
</dbReference>
<dbReference type="Proteomes" id="UP001283341">
    <property type="component" value="Unassembled WGS sequence"/>
</dbReference>
<feature type="domain" description="Ap4A phosphorylase 1/2 N-terminal" evidence="10">
    <location>
        <begin position="320"/>
        <end position="451"/>
    </location>
</feature>
<evidence type="ECO:0000256" key="1">
    <source>
        <dbReference type="ARBA" id="ARBA00004477"/>
    </source>
</evidence>
<dbReference type="InterPro" id="IPR045759">
    <property type="entry name" value="Ap4A_phos1/2_N"/>
</dbReference>
<dbReference type="InterPro" id="IPR043171">
    <property type="entry name" value="Ap4A_phos1/2-like"/>
</dbReference>
<reference evidence="11" key="2">
    <citation type="submission" date="2023-06" db="EMBL/GenBank/DDBJ databases">
        <authorList>
            <consortium name="Lawrence Berkeley National Laboratory"/>
            <person name="Haridas S."/>
            <person name="Hensen N."/>
            <person name="Bonometti L."/>
            <person name="Westerberg I."/>
            <person name="Brannstrom I.O."/>
            <person name="Guillou S."/>
            <person name="Cros-Aarteil S."/>
            <person name="Calhoun S."/>
            <person name="Kuo A."/>
            <person name="Mondo S."/>
            <person name="Pangilinan J."/>
            <person name="Riley R."/>
            <person name="Labutti K."/>
            <person name="Andreopoulos B."/>
            <person name="Lipzen A."/>
            <person name="Chen C."/>
            <person name="Yanf M."/>
            <person name="Daum C."/>
            <person name="Ng V."/>
            <person name="Clum A."/>
            <person name="Steindorff A."/>
            <person name="Ohm R."/>
            <person name="Martin F."/>
            <person name="Silar P."/>
            <person name="Natvig D."/>
            <person name="Lalanne C."/>
            <person name="Gautier V."/>
            <person name="Ament-Velasquez S.L."/>
            <person name="Kruys A."/>
            <person name="Hutchinson M.I."/>
            <person name="Powell A.J."/>
            <person name="Barry K."/>
            <person name="Miller A.N."/>
            <person name="Grigoriev I.V."/>
            <person name="Debuchy R."/>
            <person name="Gladieux P."/>
            <person name="Thoren M.H."/>
            <person name="Johannesson H."/>
        </authorList>
    </citation>
    <scope>NUCLEOTIDE SEQUENCE</scope>
    <source>
        <strain evidence="11">CBS 118394</strain>
    </source>
</reference>
<feature type="transmembrane region" description="Helical" evidence="8">
    <location>
        <begin position="274"/>
        <end position="294"/>
    </location>
</feature>
<keyword evidence="5 6" id="KW-0472">Membrane</keyword>
<sequence length="631" mass="69802">MPSPSPRATPDNHNPPTSNLDLKSKKRNTPYLPTPTELALLAVYPSLLLFGALFSLLSPETRSAPYDAARHAHSQDPSLSPSYFARKDNLFNVLFVKRGWAWITGAFFVFLFTHPTYGTFDRKAKATVRWAVVTSWWVFVTQWFFGPAIIDRGFRWTGGKCEVAEQKFVEGAADTGDVFTAAACKASGGRWSGGHDISGHVFLLVLGSYFLVQEVGWVVVAATRRRSSSKLVLKEERSVVMHDGAVKGAGVERNRSEVEEVVEVDDALGYGGKVAAAVVALSAWMLLMTAIYFHTWFEKLTGLLVALAGLYVTYVLPRWFQLRFSPALANKPNKKSNSPPPPGGKPKAFFDPFENPRQELLVFSSSRSSHRLVLNKFAIVPEHFILATSAFKEQTHLLEAEDLAATYACIDAYYKFADERKEYGELFAFFNSGEHSGASQPHRHVQLLPVGRMREGLSGETTEWGVLADRLLVDEDVVGRKLPFKTFTEKIWDGMSGEELRKVYLDLYKRATRAVKAGFLGREGAEEVKVEERAEISYNLAMTRDVMVVMPRLAEGAEIIAPGSGGGDDGGEKVVGKLALNGTVLAGTALVKSQEEWDVLRANPETVVDLLGKVGVPTDEGEDDRRRWSKV</sequence>
<feature type="transmembrane region" description="Helical" evidence="8">
    <location>
        <begin position="197"/>
        <end position="220"/>
    </location>
</feature>
<dbReference type="InterPro" id="IPR036265">
    <property type="entry name" value="HIT-like_sf"/>
</dbReference>
<evidence type="ECO:0000259" key="9">
    <source>
        <dbReference type="Pfam" id="PF09830"/>
    </source>
</evidence>
<dbReference type="GO" id="GO:0005524">
    <property type="term" value="F:ATP binding"/>
    <property type="evidence" value="ECO:0007669"/>
    <property type="project" value="InterPro"/>
</dbReference>
<feature type="compositionally biased region" description="Polar residues" evidence="7">
    <location>
        <begin position="11"/>
        <end position="21"/>
    </location>
</feature>
<keyword evidence="3 6" id="KW-0256">Endoplasmic reticulum</keyword>
<evidence type="ECO:0000256" key="8">
    <source>
        <dbReference type="SAM" id="Phobius"/>
    </source>
</evidence>
<comment type="caution">
    <text evidence="11">The sequence shown here is derived from an EMBL/GenBank/DDBJ whole genome shotgun (WGS) entry which is preliminary data.</text>
</comment>
<comment type="catalytic activity">
    <reaction evidence="6">
        <text>an acyl-CoA + H2O = an acyl-4'-phosphopantetheine + adenosine 3',5'-bisphosphate + 2 H(+)</text>
        <dbReference type="Rhea" id="RHEA:50044"/>
        <dbReference type="ChEBI" id="CHEBI:15377"/>
        <dbReference type="ChEBI" id="CHEBI:15378"/>
        <dbReference type="ChEBI" id="CHEBI:58342"/>
        <dbReference type="ChEBI" id="CHEBI:58343"/>
        <dbReference type="ChEBI" id="CHEBI:132023"/>
    </reaction>
</comment>
<keyword evidence="6" id="KW-1208">Phospholipid metabolism</keyword>
<dbReference type="Gene3D" id="3.30.428.70">
    <property type="match status" value="1"/>
</dbReference>
<keyword evidence="6" id="KW-0444">Lipid biosynthesis</keyword>
<keyword evidence="4 6" id="KW-1133">Transmembrane helix</keyword>
<dbReference type="InterPro" id="IPR046400">
    <property type="entry name" value="SCS3"/>
</dbReference>
<dbReference type="Pfam" id="PF10261">
    <property type="entry name" value="FIT"/>
    <property type="match status" value="1"/>
</dbReference>
<accession>A0AAE0M9A1</accession>
<feature type="domain" description="ATP adenylyltransferase C-terminal" evidence="9">
    <location>
        <begin position="481"/>
        <end position="617"/>
    </location>
</feature>
<evidence type="ECO:0000256" key="7">
    <source>
        <dbReference type="SAM" id="MobiDB-lite"/>
    </source>
</evidence>
<evidence type="ECO:0000256" key="2">
    <source>
        <dbReference type="ARBA" id="ARBA00022692"/>
    </source>
</evidence>
<dbReference type="GO" id="GO:0140042">
    <property type="term" value="P:lipid droplet formation"/>
    <property type="evidence" value="ECO:0007669"/>
    <property type="project" value="UniProtKB-UniRule"/>
</dbReference>
<dbReference type="GO" id="GO:0008654">
    <property type="term" value="P:phospholipid biosynthetic process"/>
    <property type="evidence" value="ECO:0007669"/>
    <property type="project" value="UniProtKB-KW"/>
</dbReference>
<dbReference type="GO" id="GO:0010945">
    <property type="term" value="F:coenzyme A diphosphatase activity"/>
    <property type="evidence" value="ECO:0007669"/>
    <property type="project" value="InterPro"/>
</dbReference>
<dbReference type="AlphaFoldDB" id="A0AAE0M9A1"/>
<evidence type="ECO:0000256" key="5">
    <source>
        <dbReference type="ARBA" id="ARBA00023136"/>
    </source>
</evidence>
<comment type="subcellular location">
    <subcellularLocation>
        <location evidence="1 6">Endoplasmic reticulum membrane</location>
        <topology evidence="1 6">Multi-pass membrane protein</topology>
    </subcellularLocation>
</comment>
<evidence type="ECO:0000256" key="3">
    <source>
        <dbReference type="ARBA" id="ARBA00022824"/>
    </source>
</evidence>
<evidence type="ECO:0000256" key="4">
    <source>
        <dbReference type="ARBA" id="ARBA00022989"/>
    </source>
</evidence>
<dbReference type="EC" id="3.6.1.-" evidence="6"/>
<keyword evidence="6" id="KW-0594">Phospholipid biosynthesis</keyword>
<comment type="catalytic activity">
    <reaction evidence="6">
        <text>(5Z,8Z,11Z,14Z)-eicosatetraenoyl-CoA + H2O = S-(5Z,8Z,11Z,14Z-eicosatetraenoyl)-4'-phosphopantetheine + adenosine 3',5'-bisphosphate + 2 H(+)</text>
        <dbReference type="Rhea" id="RHEA:65568"/>
        <dbReference type="ChEBI" id="CHEBI:15377"/>
        <dbReference type="ChEBI" id="CHEBI:15378"/>
        <dbReference type="ChEBI" id="CHEBI:57368"/>
        <dbReference type="ChEBI" id="CHEBI:58343"/>
        <dbReference type="ChEBI" id="CHEBI:156554"/>
    </reaction>
</comment>
<dbReference type="EMBL" id="JAUEDM010000003">
    <property type="protein sequence ID" value="KAK3322699.1"/>
    <property type="molecule type" value="Genomic_DNA"/>
</dbReference>
<dbReference type="GO" id="GO:0005789">
    <property type="term" value="C:endoplasmic reticulum membrane"/>
    <property type="evidence" value="ECO:0007669"/>
    <property type="project" value="UniProtKB-SubCell"/>
</dbReference>
<feature type="transmembrane region" description="Helical" evidence="8">
    <location>
        <begin position="130"/>
        <end position="150"/>
    </location>
</feature>
<feature type="transmembrane region" description="Helical" evidence="8">
    <location>
        <begin position="300"/>
        <end position="316"/>
    </location>
</feature>
<feature type="transmembrane region" description="Helical" evidence="8">
    <location>
        <begin position="99"/>
        <end position="118"/>
    </location>
</feature>
<proteinExistence type="inferred from homology"/>
<dbReference type="PANTHER" id="PTHR38420:SF3">
    <property type="entry name" value="5',5'''-P-1,P-4-TETRAPHOSPHATE PHOSPHORYLASE 2"/>
    <property type="match status" value="1"/>
</dbReference>
<comment type="similarity">
    <text evidence="6">Belongs to the FIT family. Fungal FIT2B/SCS3 subfamily.</text>
</comment>
<keyword evidence="6" id="KW-0378">Hydrolase</keyword>
<comment type="catalytic activity">
    <reaction evidence="6">
        <text>hexadecanoyl-CoA + H2O = S-hexadecanoyl-4'-phosphopantetheine + adenosine 3',5'-bisphosphate + 2 H(+)</text>
        <dbReference type="Rhea" id="RHEA:50032"/>
        <dbReference type="ChEBI" id="CHEBI:15377"/>
        <dbReference type="ChEBI" id="CHEBI:15378"/>
        <dbReference type="ChEBI" id="CHEBI:57379"/>
        <dbReference type="ChEBI" id="CHEBI:58343"/>
        <dbReference type="ChEBI" id="CHEBI:132018"/>
    </reaction>
</comment>
<comment type="catalytic activity">
    <reaction evidence="6">
        <text>(9Z)-octadecenoyl-CoA + H2O = S-(9Z-octadecenoyl)-4'-phosphopantetheine + adenosine 3',5'-bisphosphate + 2 H(+)</text>
        <dbReference type="Rhea" id="RHEA:65564"/>
        <dbReference type="ChEBI" id="CHEBI:15377"/>
        <dbReference type="ChEBI" id="CHEBI:15378"/>
        <dbReference type="ChEBI" id="CHEBI:57387"/>
        <dbReference type="ChEBI" id="CHEBI:58343"/>
        <dbReference type="ChEBI" id="CHEBI:156553"/>
    </reaction>
</comment>
<dbReference type="PANTHER" id="PTHR38420">
    <property type="entry name" value="AP-4-A PHOSPHORYLASE II"/>
    <property type="match status" value="1"/>
</dbReference>
<keyword evidence="6" id="KW-0443">Lipid metabolism</keyword>
<feature type="region of interest" description="Disordered" evidence="7">
    <location>
        <begin position="1"/>
        <end position="27"/>
    </location>
</feature>
<gene>
    <name evidence="6" type="primary">SCS3</name>
    <name evidence="6" type="synonym">FIT2B</name>
    <name evidence="11" type="ORF">B0H66DRAFT_574792</name>
</gene>
<protein>
    <recommendedName>
        <fullName evidence="6">Acyl-coenzyme A diphosphatase SCS3</fullName>
        <ecNumber evidence="6">3.6.1.-</ecNumber>
    </recommendedName>
    <alternativeName>
        <fullName evidence="6">FIT family protein SCS3</fullName>
    </alternativeName>
</protein>
<dbReference type="GO" id="GO:0009117">
    <property type="term" value="P:nucleotide metabolic process"/>
    <property type="evidence" value="ECO:0007669"/>
    <property type="project" value="InterPro"/>
</dbReference>
<dbReference type="GO" id="GO:0003877">
    <property type="term" value="F:ATP:ADP adenylyltransferase activity"/>
    <property type="evidence" value="ECO:0007669"/>
    <property type="project" value="InterPro"/>
</dbReference>
<evidence type="ECO:0000313" key="11">
    <source>
        <dbReference type="EMBL" id="KAK3322699.1"/>
    </source>
</evidence>
<dbReference type="Pfam" id="PF09830">
    <property type="entry name" value="ATP_transf"/>
    <property type="match status" value="1"/>
</dbReference>
<evidence type="ECO:0000256" key="6">
    <source>
        <dbReference type="HAMAP-Rule" id="MF_03231"/>
    </source>
</evidence>
<dbReference type="SUPFAM" id="SSF54197">
    <property type="entry name" value="HIT-like"/>
    <property type="match status" value="1"/>
</dbReference>
<name>A0AAE0M9A1_9PEZI</name>
<dbReference type="InterPro" id="IPR019200">
    <property type="entry name" value="ATP_adenylylTrfase_C"/>
</dbReference>
<dbReference type="InterPro" id="IPR019388">
    <property type="entry name" value="FIT"/>
</dbReference>
<reference evidence="11" key="1">
    <citation type="journal article" date="2023" name="Mol. Phylogenet. Evol.">
        <title>Genome-scale phylogeny and comparative genomics of the fungal order Sordariales.</title>
        <authorList>
            <person name="Hensen N."/>
            <person name="Bonometti L."/>
            <person name="Westerberg I."/>
            <person name="Brannstrom I.O."/>
            <person name="Guillou S."/>
            <person name="Cros-Aarteil S."/>
            <person name="Calhoun S."/>
            <person name="Haridas S."/>
            <person name="Kuo A."/>
            <person name="Mondo S."/>
            <person name="Pangilinan J."/>
            <person name="Riley R."/>
            <person name="LaButti K."/>
            <person name="Andreopoulos B."/>
            <person name="Lipzen A."/>
            <person name="Chen C."/>
            <person name="Yan M."/>
            <person name="Daum C."/>
            <person name="Ng V."/>
            <person name="Clum A."/>
            <person name="Steindorff A."/>
            <person name="Ohm R.A."/>
            <person name="Martin F."/>
            <person name="Silar P."/>
            <person name="Natvig D.O."/>
            <person name="Lalanne C."/>
            <person name="Gautier V."/>
            <person name="Ament-Velasquez S.L."/>
            <person name="Kruys A."/>
            <person name="Hutchinson M.I."/>
            <person name="Powell A.J."/>
            <person name="Barry K."/>
            <person name="Miller A.N."/>
            <person name="Grigoriev I.V."/>
            <person name="Debuchy R."/>
            <person name="Gladieux P."/>
            <person name="Hiltunen Thoren M."/>
            <person name="Johannesson H."/>
        </authorList>
    </citation>
    <scope>NUCLEOTIDE SEQUENCE</scope>
    <source>
        <strain evidence="11">CBS 118394</strain>
    </source>
</reference>
<dbReference type="InterPro" id="IPR009163">
    <property type="entry name" value="Ap4A_phos1/2"/>
</dbReference>
<organism evidence="11 12">
    <name type="scientific">Apodospora peruviana</name>
    <dbReference type="NCBI Taxonomy" id="516989"/>
    <lineage>
        <taxon>Eukaryota</taxon>
        <taxon>Fungi</taxon>
        <taxon>Dikarya</taxon>
        <taxon>Ascomycota</taxon>
        <taxon>Pezizomycotina</taxon>
        <taxon>Sordariomycetes</taxon>
        <taxon>Sordariomycetidae</taxon>
        <taxon>Sordariales</taxon>
        <taxon>Lasiosphaeriaceae</taxon>
        <taxon>Apodospora</taxon>
    </lineage>
</organism>
<comment type="function">
    <text evidence="6">Fatty acyl-coenzyme A (CoA) diphosphatase that hydrolyzes fatty acyl-CoA to yield acyl-4'-phosphopantetheine and adenosine 3',5'-bisphosphate. Preferentially hydrolyzes unsaturated long-chain acyl-CoA substrates in the endoplasmic reticulum (ER) lumen. This catalytic activity is required for maintaining ER structure and for lipid droplets (LDs) biogenesis, which are lipid storage organelles involved in maintaining lipid and energy homeostasis. May directly bind to diacylglycerol (DAGs) and triacylglycerol, which is also important for LD biogenesis. May support directional budding of nacent LDs from the ER into the cytosol by reducing DAG levels at sites of LD formation. May play a role in the regulation of cell morphology and cytoskeletal organization. Involved in phospholipid biosynthesis.</text>
</comment>
<evidence type="ECO:0000313" key="12">
    <source>
        <dbReference type="Proteomes" id="UP001283341"/>
    </source>
</evidence>
<feature type="active site" evidence="6">
    <location>
        <position position="294"/>
    </location>
</feature>
<dbReference type="Pfam" id="PF19327">
    <property type="entry name" value="Ap4A_phos_N"/>
    <property type="match status" value="1"/>
</dbReference>